<evidence type="ECO:0000256" key="1">
    <source>
        <dbReference type="ARBA" id="ARBA00004496"/>
    </source>
</evidence>
<evidence type="ECO:0000256" key="4">
    <source>
        <dbReference type="ARBA" id="ARBA00013346"/>
    </source>
</evidence>
<comment type="similarity">
    <text evidence="2">Belongs to the methyltransferase superfamily. L-isoaspartyl/D-aspartyl protein methyltransferase family.</text>
</comment>
<gene>
    <name evidence="13" type="ORF">JS521_30965</name>
</gene>
<sequence length="433" mass="46494">MDDDQHLRSGGGREARRGSVGQAVDAAAGAEAVAGRQPPPVRAAVVSGASEAPTYPDLVRDLADRGLLTGRWRQVFEAVPRSRFVPADVWRQLPDRCEPVVGADAWLALVNSDEPVVTQLDDGAEGGPGIATSSNSMPSMVARMLGLLEVRDGMRVLEVGTGTGYVAALLCERLGDDLVHSVELDPVVARQAAEALAQSGYRPRLRVGDGEQPWPGLGPMDRLVATCALRYVPHTLLRQVRPGGIVVAPLAREFWSGALVQLRVQEDGTAVGPFRGGATYMPMRAHRVPDLHEVRGKGRARAAGLDPARLLDLGFALFAGARLPGVRLIHQAAGEGVQVWVTHGNGSAASAATGEEVWQYGPGFLWEEIEQTWWEYESAGRPGPEQFGLTVTDRGQHVWLRDPRAVIGPGRGQFPRRPSPAPRAQARVRGDHD</sequence>
<evidence type="ECO:0000256" key="3">
    <source>
        <dbReference type="ARBA" id="ARBA00011890"/>
    </source>
</evidence>
<evidence type="ECO:0000256" key="9">
    <source>
        <dbReference type="ARBA" id="ARBA00030757"/>
    </source>
</evidence>
<dbReference type="InterPro" id="IPR000682">
    <property type="entry name" value="PCMT"/>
</dbReference>
<comment type="subcellular location">
    <subcellularLocation>
        <location evidence="1">Cytoplasm</location>
    </subcellularLocation>
</comment>
<protein>
    <recommendedName>
        <fullName evidence="4">Protein-L-isoaspartate O-methyltransferase</fullName>
        <ecNumber evidence="3">2.1.1.77</ecNumber>
    </recommendedName>
    <alternativeName>
        <fullName evidence="11">L-isoaspartyl protein carboxyl methyltransferase</fullName>
    </alternativeName>
    <alternativeName>
        <fullName evidence="9">Protein L-isoaspartyl methyltransferase</fullName>
    </alternativeName>
    <alternativeName>
        <fullName evidence="10">Protein-beta-aspartate methyltransferase</fullName>
    </alternativeName>
</protein>
<organism evidence="13 14">
    <name type="scientific">Streptomyces durocortorensis</name>
    <dbReference type="NCBI Taxonomy" id="2811104"/>
    <lineage>
        <taxon>Bacteria</taxon>
        <taxon>Bacillati</taxon>
        <taxon>Actinomycetota</taxon>
        <taxon>Actinomycetes</taxon>
        <taxon>Kitasatosporales</taxon>
        <taxon>Streptomycetaceae</taxon>
        <taxon>Streptomyces</taxon>
    </lineage>
</organism>
<dbReference type="CDD" id="cd02440">
    <property type="entry name" value="AdoMet_MTases"/>
    <property type="match status" value="1"/>
</dbReference>
<keyword evidence="14" id="KW-1185">Reference proteome</keyword>
<dbReference type="Proteomes" id="UP000712045">
    <property type="component" value="Unassembled WGS sequence"/>
</dbReference>
<feature type="compositionally biased region" description="Basic and acidic residues" evidence="12">
    <location>
        <begin position="1"/>
        <end position="17"/>
    </location>
</feature>
<evidence type="ECO:0000256" key="6">
    <source>
        <dbReference type="ARBA" id="ARBA00022603"/>
    </source>
</evidence>
<keyword evidence="5" id="KW-0963">Cytoplasm</keyword>
<name>A0ABS2I4K4_9ACTN</name>
<evidence type="ECO:0000256" key="5">
    <source>
        <dbReference type="ARBA" id="ARBA00022490"/>
    </source>
</evidence>
<evidence type="ECO:0000256" key="7">
    <source>
        <dbReference type="ARBA" id="ARBA00022679"/>
    </source>
</evidence>
<evidence type="ECO:0000313" key="14">
    <source>
        <dbReference type="Proteomes" id="UP000712045"/>
    </source>
</evidence>
<dbReference type="EC" id="2.1.1.77" evidence="3"/>
<dbReference type="InterPro" id="IPR029063">
    <property type="entry name" value="SAM-dependent_MTases_sf"/>
</dbReference>
<dbReference type="GO" id="GO:0008168">
    <property type="term" value="F:methyltransferase activity"/>
    <property type="evidence" value="ECO:0007669"/>
    <property type="project" value="UniProtKB-KW"/>
</dbReference>
<dbReference type="Pfam" id="PF01135">
    <property type="entry name" value="PCMT"/>
    <property type="match status" value="1"/>
</dbReference>
<comment type="caution">
    <text evidence="13">The sequence shown here is derived from an EMBL/GenBank/DDBJ whole genome shotgun (WGS) entry which is preliminary data.</text>
</comment>
<accession>A0ABS2I4K4</accession>
<keyword evidence="7" id="KW-0808">Transferase</keyword>
<keyword evidence="6 13" id="KW-0489">Methyltransferase</keyword>
<evidence type="ECO:0000256" key="12">
    <source>
        <dbReference type="SAM" id="MobiDB-lite"/>
    </source>
</evidence>
<dbReference type="Gene3D" id="3.40.50.150">
    <property type="entry name" value="Vaccinia Virus protein VP39"/>
    <property type="match status" value="1"/>
</dbReference>
<evidence type="ECO:0000256" key="11">
    <source>
        <dbReference type="ARBA" id="ARBA00031350"/>
    </source>
</evidence>
<feature type="region of interest" description="Disordered" evidence="12">
    <location>
        <begin position="407"/>
        <end position="433"/>
    </location>
</feature>
<feature type="compositionally biased region" description="Low complexity" evidence="12">
    <location>
        <begin position="18"/>
        <end position="35"/>
    </location>
</feature>
<keyword evidence="8" id="KW-0949">S-adenosyl-L-methionine</keyword>
<dbReference type="PANTHER" id="PTHR11579">
    <property type="entry name" value="PROTEIN-L-ISOASPARTATE O-METHYLTRANSFERASE"/>
    <property type="match status" value="1"/>
</dbReference>
<reference evidence="13 14" key="1">
    <citation type="submission" date="2021-02" db="EMBL/GenBank/DDBJ databases">
        <title>Genome Streptomyces sp. RHZ10.</title>
        <authorList>
            <person name="Besaury L."/>
        </authorList>
    </citation>
    <scope>NUCLEOTIDE SEQUENCE [LARGE SCALE GENOMIC DNA]</scope>
    <source>
        <strain evidence="13 14">RHZ10</strain>
    </source>
</reference>
<dbReference type="SUPFAM" id="SSF53335">
    <property type="entry name" value="S-adenosyl-L-methionine-dependent methyltransferases"/>
    <property type="match status" value="1"/>
</dbReference>
<evidence type="ECO:0000256" key="2">
    <source>
        <dbReference type="ARBA" id="ARBA00005369"/>
    </source>
</evidence>
<evidence type="ECO:0000256" key="8">
    <source>
        <dbReference type="ARBA" id="ARBA00022691"/>
    </source>
</evidence>
<dbReference type="PANTHER" id="PTHR11579:SF0">
    <property type="entry name" value="PROTEIN-L-ISOASPARTATE(D-ASPARTATE) O-METHYLTRANSFERASE"/>
    <property type="match status" value="1"/>
</dbReference>
<dbReference type="EMBL" id="JAFEUF010000273">
    <property type="protein sequence ID" value="MBM7058129.1"/>
    <property type="molecule type" value="Genomic_DNA"/>
</dbReference>
<dbReference type="GO" id="GO:0032259">
    <property type="term" value="P:methylation"/>
    <property type="evidence" value="ECO:0007669"/>
    <property type="project" value="UniProtKB-KW"/>
</dbReference>
<evidence type="ECO:0000313" key="13">
    <source>
        <dbReference type="EMBL" id="MBM7058129.1"/>
    </source>
</evidence>
<evidence type="ECO:0000256" key="10">
    <source>
        <dbReference type="ARBA" id="ARBA00031323"/>
    </source>
</evidence>
<feature type="region of interest" description="Disordered" evidence="12">
    <location>
        <begin position="1"/>
        <end position="40"/>
    </location>
</feature>
<proteinExistence type="inferred from homology"/>